<proteinExistence type="inferred from homology"/>
<protein>
    <submittedName>
        <fullName evidence="11">Daunorubicin resistance protein DrrA family ABC transporter ATP-binding protein</fullName>
    </submittedName>
</protein>
<evidence type="ECO:0000313" key="11">
    <source>
        <dbReference type="EMBL" id="GHB04470.1"/>
    </source>
</evidence>
<dbReference type="EMBL" id="BMVO01000007">
    <property type="protein sequence ID" value="GHB04470.1"/>
    <property type="molecule type" value="Genomic_DNA"/>
</dbReference>
<dbReference type="InterPro" id="IPR003593">
    <property type="entry name" value="AAA+_ATPase"/>
</dbReference>
<evidence type="ECO:0000256" key="1">
    <source>
        <dbReference type="ARBA" id="ARBA00004413"/>
    </source>
</evidence>
<evidence type="ECO:0000256" key="4">
    <source>
        <dbReference type="ARBA" id="ARBA00022741"/>
    </source>
</evidence>
<dbReference type="RefSeq" id="WP_138896952.1">
    <property type="nucleotide sequence ID" value="NZ_BMVO01000007.1"/>
</dbReference>
<evidence type="ECO:0000313" key="12">
    <source>
        <dbReference type="Proteomes" id="UP000599437"/>
    </source>
</evidence>
<evidence type="ECO:0000256" key="9">
    <source>
        <dbReference type="ARBA" id="ARBA00049985"/>
    </source>
</evidence>
<keyword evidence="4" id="KW-0547">Nucleotide-binding</keyword>
<keyword evidence="7" id="KW-0472">Membrane</keyword>
<dbReference type="PANTHER" id="PTHR42711:SF19">
    <property type="entry name" value="DOXORUBICIN RESISTANCE ATP-BINDING PROTEIN DRRA"/>
    <property type="match status" value="1"/>
</dbReference>
<dbReference type="InterPro" id="IPR017871">
    <property type="entry name" value="ABC_transporter-like_CS"/>
</dbReference>
<dbReference type="Pfam" id="PF00005">
    <property type="entry name" value="ABC_tran"/>
    <property type="match status" value="1"/>
</dbReference>
<dbReference type="InterPro" id="IPR005894">
    <property type="entry name" value="DrrA"/>
</dbReference>
<name>A0ABQ3DNK2_9ACTN</name>
<organism evidence="11 12">
    <name type="scientific">Streptomyces chryseus</name>
    <dbReference type="NCBI Taxonomy" id="68186"/>
    <lineage>
        <taxon>Bacteria</taxon>
        <taxon>Bacillati</taxon>
        <taxon>Actinomycetota</taxon>
        <taxon>Actinomycetes</taxon>
        <taxon>Kitasatosporales</taxon>
        <taxon>Streptomycetaceae</taxon>
        <taxon>Streptomyces</taxon>
    </lineage>
</organism>
<evidence type="ECO:0000256" key="5">
    <source>
        <dbReference type="ARBA" id="ARBA00022840"/>
    </source>
</evidence>
<sequence>MQGAIHAEGLVKTFGDVKALDGVDLDVPEGTVLGLLGPNGAGKTTAVRVLTTLLQPDSGKAVVAGIDVLKHPNEVRRSIGLSGQFAAVDEYLTGRENLQMVGRLYQMSAKASKARAEELLERFNLAEAADRTAKTYSGGMRRRLDLAAALVVSPPVMFMDEPTTGLDPRNRQQLWEVIQELVAGGTTLLLTTQYLEEADHLAHDICVIDHGRVIARGTSDQLKARTGGERIEVVVHDPEHLTTADEVLRAFGKGASKTELHTRKITVPVAGGAKLLAEVIRELDIRGVEIDDIGLRRPTLDDVFISLTGHAAEAAEEEAEAAK</sequence>
<reference evidence="12" key="1">
    <citation type="journal article" date="2019" name="Int. J. Syst. Evol. Microbiol.">
        <title>The Global Catalogue of Microorganisms (GCM) 10K type strain sequencing project: providing services to taxonomists for standard genome sequencing and annotation.</title>
        <authorList>
            <consortium name="The Broad Institute Genomics Platform"/>
            <consortium name="The Broad Institute Genome Sequencing Center for Infectious Disease"/>
            <person name="Wu L."/>
            <person name="Ma J."/>
        </authorList>
    </citation>
    <scope>NUCLEOTIDE SEQUENCE [LARGE SCALE GENOMIC DNA]</scope>
    <source>
        <strain evidence="12">JCM 4737</strain>
    </source>
</reference>
<dbReference type="InterPro" id="IPR025302">
    <property type="entry name" value="DrrA1/2-like_C"/>
</dbReference>
<dbReference type="Proteomes" id="UP000599437">
    <property type="component" value="Unassembled WGS sequence"/>
</dbReference>
<dbReference type="NCBIfam" id="TIGR01188">
    <property type="entry name" value="drrA"/>
    <property type="match status" value="1"/>
</dbReference>
<keyword evidence="5 11" id="KW-0067">ATP-binding</keyword>
<dbReference type="PANTHER" id="PTHR42711">
    <property type="entry name" value="ABC TRANSPORTER ATP-BINDING PROTEIN"/>
    <property type="match status" value="1"/>
</dbReference>
<accession>A0ABQ3DNK2</accession>
<comment type="subcellular location">
    <subcellularLocation>
        <location evidence="1">Cell membrane</location>
        <topology evidence="1">Peripheral membrane protein</topology>
        <orientation evidence="1">Cytoplasmic side</orientation>
    </subcellularLocation>
</comment>
<evidence type="ECO:0000256" key="7">
    <source>
        <dbReference type="ARBA" id="ARBA00023136"/>
    </source>
</evidence>
<evidence type="ECO:0000259" key="10">
    <source>
        <dbReference type="PROSITE" id="PS50893"/>
    </source>
</evidence>
<dbReference type="PROSITE" id="PS00211">
    <property type="entry name" value="ABC_TRANSPORTER_1"/>
    <property type="match status" value="1"/>
</dbReference>
<evidence type="ECO:0000256" key="3">
    <source>
        <dbReference type="ARBA" id="ARBA00022475"/>
    </source>
</evidence>
<dbReference type="InterPro" id="IPR050763">
    <property type="entry name" value="ABC_transporter_ATP-binding"/>
</dbReference>
<dbReference type="SMART" id="SM00382">
    <property type="entry name" value="AAA"/>
    <property type="match status" value="1"/>
</dbReference>
<dbReference type="PROSITE" id="PS50893">
    <property type="entry name" value="ABC_TRANSPORTER_2"/>
    <property type="match status" value="1"/>
</dbReference>
<keyword evidence="6" id="KW-1278">Translocase</keyword>
<dbReference type="Gene3D" id="3.40.50.300">
    <property type="entry name" value="P-loop containing nucleotide triphosphate hydrolases"/>
    <property type="match status" value="1"/>
</dbReference>
<comment type="caution">
    <text evidence="11">The sequence shown here is derived from an EMBL/GenBank/DDBJ whole genome shotgun (WGS) entry which is preliminary data.</text>
</comment>
<feature type="domain" description="ABC transporter" evidence="10">
    <location>
        <begin position="5"/>
        <end position="235"/>
    </location>
</feature>
<keyword evidence="12" id="KW-1185">Reference proteome</keyword>
<dbReference type="SUPFAM" id="SSF52540">
    <property type="entry name" value="P-loop containing nucleoside triphosphate hydrolases"/>
    <property type="match status" value="1"/>
</dbReference>
<comment type="similarity">
    <text evidence="9">Belongs to the ABC transporter superfamily. Drug exporter-1 (DrugE1) (TC 3.A.1.105) family.</text>
</comment>
<keyword evidence="3" id="KW-1003">Cell membrane</keyword>
<keyword evidence="8" id="KW-0046">Antibiotic resistance</keyword>
<keyword evidence="2" id="KW-0813">Transport</keyword>
<evidence type="ECO:0000256" key="8">
    <source>
        <dbReference type="ARBA" id="ARBA00023251"/>
    </source>
</evidence>
<evidence type="ECO:0000256" key="2">
    <source>
        <dbReference type="ARBA" id="ARBA00022448"/>
    </source>
</evidence>
<evidence type="ECO:0000256" key="6">
    <source>
        <dbReference type="ARBA" id="ARBA00022967"/>
    </source>
</evidence>
<dbReference type="InterPro" id="IPR027417">
    <property type="entry name" value="P-loop_NTPase"/>
</dbReference>
<dbReference type="InterPro" id="IPR003439">
    <property type="entry name" value="ABC_transporter-like_ATP-bd"/>
</dbReference>
<dbReference type="Pfam" id="PF13732">
    <property type="entry name" value="DrrA1-3_C"/>
    <property type="match status" value="1"/>
</dbReference>
<dbReference type="GO" id="GO:0005524">
    <property type="term" value="F:ATP binding"/>
    <property type="evidence" value="ECO:0007669"/>
    <property type="project" value="UniProtKB-KW"/>
</dbReference>
<gene>
    <name evidence="11" type="ORF">GCM10010346_29370</name>
</gene>